<feature type="transmembrane region" description="Helical" evidence="2">
    <location>
        <begin position="40"/>
        <end position="60"/>
    </location>
</feature>
<feature type="transmembrane region" description="Helical" evidence="2">
    <location>
        <begin position="12"/>
        <end position="33"/>
    </location>
</feature>
<accession>A0ABR2EC25</accession>
<feature type="compositionally biased region" description="Basic and acidic residues" evidence="1">
    <location>
        <begin position="185"/>
        <end position="207"/>
    </location>
</feature>
<evidence type="ECO:0000256" key="1">
    <source>
        <dbReference type="SAM" id="MobiDB-lite"/>
    </source>
</evidence>
<evidence type="ECO:0000313" key="3">
    <source>
        <dbReference type="EMBL" id="KAK8557640.1"/>
    </source>
</evidence>
<feature type="region of interest" description="Disordered" evidence="1">
    <location>
        <begin position="185"/>
        <end position="221"/>
    </location>
</feature>
<comment type="caution">
    <text evidence="3">The sequence shown here is derived from an EMBL/GenBank/DDBJ whole genome shotgun (WGS) entry which is preliminary data.</text>
</comment>
<keyword evidence="2" id="KW-0812">Transmembrane</keyword>
<reference evidence="3 4" key="1">
    <citation type="journal article" date="2024" name="G3 (Bethesda)">
        <title>Genome assembly of Hibiscus sabdariffa L. provides insights into metabolisms of medicinal natural products.</title>
        <authorList>
            <person name="Kim T."/>
        </authorList>
    </citation>
    <scope>NUCLEOTIDE SEQUENCE [LARGE SCALE GENOMIC DNA]</scope>
    <source>
        <strain evidence="3">TK-2024</strain>
        <tissue evidence="3">Old leaves</tissue>
    </source>
</reference>
<dbReference type="Proteomes" id="UP001472677">
    <property type="component" value="Unassembled WGS sequence"/>
</dbReference>
<name>A0ABR2EC25_9ROSI</name>
<feature type="compositionally biased region" description="Polar residues" evidence="1">
    <location>
        <begin position="208"/>
        <end position="217"/>
    </location>
</feature>
<keyword evidence="2" id="KW-0472">Membrane</keyword>
<dbReference type="PANTHER" id="PTHR36760">
    <property type="entry name" value="ACIDIC LEUCINE-RICH NUCLEAR PHOSPHOPROTEIN 32 FAMILY B PROTEIN"/>
    <property type="match status" value="1"/>
</dbReference>
<dbReference type="PANTHER" id="PTHR36760:SF1">
    <property type="entry name" value="ACIDIC LEUCINE-RICH NUCLEAR PHOSPHOPROTEIN 32 FAMILY B PROTEIN"/>
    <property type="match status" value="1"/>
</dbReference>
<sequence>MSEFSALLVSDLILLCSSIVSHPLYFSYFIFFFPYLFKILSFLSPLFVTTTLFILSFFTLSPCFANNQSAASMCHLQLPESKIITSLHNTYRTLVETLRSEVDHNRSDCFGCLELLEAYKMVFETPSNLEITVKNYPCEAKDDHFDKDLDEKSAQIMRPETIQVKAVVKIFEEFLQEKEGVENNSWKKTDKQVKSPRVKSDKGEVQKQESMIPSTGSKAMCNRTSDTKAVIKSMVNSHRVTENGGDYNYKSSVADKYQTMSVGNSGLMRKEKEWKRTLACKLFEERHADHEDGDEGMDLLWEAYETESNEAQLKRSPKKGGVDYNGIGEYDYDEECFGQLCCLQALKFSAGKMNLGMGRSNIVKISKALKGFGWLHHVSNRHGKKRYPLN</sequence>
<evidence type="ECO:0000256" key="2">
    <source>
        <dbReference type="SAM" id="Phobius"/>
    </source>
</evidence>
<dbReference type="EMBL" id="JBBPBM010000016">
    <property type="protein sequence ID" value="KAK8557640.1"/>
    <property type="molecule type" value="Genomic_DNA"/>
</dbReference>
<protein>
    <submittedName>
        <fullName evidence="3">Uncharacterized protein</fullName>
    </submittedName>
</protein>
<keyword evidence="2" id="KW-1133">Transmembrane helix</keyword>
<evidence type="ECO:0000313" key="4">
    <source>
        <dbReference type="Proteomes" id="UP001472677"/>
    </source>
</evidence>
<gene>
    <name evidence="3" type="ORF">V6N12_009869</name>
</gene>
<keyword evidence="4" id="KW-1185">Reference proteome</keyword>
<organism evidence="3 4">
    <name type="scientific">Hibiscus sabdariffa</name>
    <name type="common">roselle</name>
    <dbReference type="NCBI Taxonomy" id="183260"/>
    <lineage>
        <taxon>Eukaryota</taxon>
        <taxon>Viridiplantae</taxon>
        <taxon>Streptophyta</taxon>
        <taxon>Embryophyta</taxon>
        <taxon>Tracheophyta</taxon>
        <taxon>Spermatophyta</taxon>
        <taxon>Magnoliopsida</taxon>
        <taxon>eudicotyledons</taxon>
        <taxon>Gunneridae</taxon>
        <taxon>Pentapetalae</taxon>
        <taxon>rosids</taxon>
        <taxon>malvids</taxon>
        <taxon>Malvales</taxon>
        <taxon>Malvaceae</taxon>
        <taxon>Malvoideae</taxon>
        <taxon>Hibiscus</taxon>
    </lineage>
</organism>
<proteinExistence type="predicted"/>